<evidence type="ECO:0000256" key="1">
    <source>
        <dbReference type="ARBA" id="ARBA00007801"/>
    </source>
</evidence>
<dbReference type="Gene3D" id="3.30.9.10">
    <property type="entry name" value="D-Amino Acid Oxidase, subunit A, domain 2"/>
    <property type="match status" value="1"/>
</dbReference>
<dbReference type="Gene3D" id="3.40.30.20">
    <property type="match status" value="1"/>
</dbReference>
<feature type="domain" description="FAD-binding" evidence="5">
    <location>
        <begin position="21"/>
        <end position="428"/>
    </location>
</feature>
<dbReference type="InterPro" id="IPR036188">
    <property type="entry name" value="FAD/NAD-bd_sf"/>
</dbReference>
<gene>
    <name evidence="7" type="ORF">RHOBADRAFT_54427</name>
</gene>
<dbReference type="OrthoDB" id="1716816at2759"/>
<reference evidence="7 8" key="1">
    <citation type="journal article" date="2015" name="Front. Microbiol.">
        <title>Genome sequence of the plant growth promoting endophytic yeast Rhodotorula graminis WP1.</title>
        <authorList>
            <person name="Firrincieli A."/>
            <person name="Otillar R."/>
            <person name="Salamov A."/>
            <person name="Schmutz J."/>
            <person name="Khan Z."/>
            <person name="Redman R.S."/>
            <person name="Fleck N.D."/>
            <person name="Lindquist E."/>
            <person name="Grigoriev I.V."/>
            <person name="Doty S.L."/>
        </authorList>
    </citation>
    <scope>NUCLEOTIDE SEQUENCE [LARGE SCALE GENOMIC DNA]</scope>
    <source>
        <strain evidence="7 8">WP1</strain>
    </source>
</reference>
<dbReference type="InterPro" id="IPR036249">
    <property type="entry name" value="Thioredoxin-like_sf"/>
</dbReference>
<name>A0A0P9IVT0_RHOGW</name>
<dbReference type="AlphaFoldDB" id="A0A0P9IVT0"/>
<dbReference type="Gene3D" id="3.50.50.60">
    <property type="entry name" value="FAD/NAD(P)-binding domain"/>
    <property type="match status" value="1"/>
</dbReference>
<dbReference type="Pfam" id="PF01494">
    <property type="entry name" value="FAD_binding_3"/>
    <property type="match status" value="1"/>
</dbReference>
<dbReference type="InterPro" id="IPR050641">
    <property type="entry name" value="RIFMO-like"/>
</dbReference>
<evidence type="ECO:0000256" key="2">
    <source>
        <dbReference type="ARBA" id="ARBA00022630"/>
    </source>
</evidence>
<accession>A0A0P9IVT0</accession>
<dbReference type="OMA" id="DYWKVFV"/>
<dbReference type="SUPFAM" id="SSF52833">
    <property type="entry name" value="Thioredoxin-like"/>
    <property type="match status" value="1"/>
</dbReference>
<keyword evidence="3" id="KW-0274">FAD</keyword>
<sequence length="705" mass="77499">MPSAPSSSPHRESGSPRVSHVDVAIIGAGPAGCMAADVLSRYTDRGLSVRVFDKRSAKLDNGQADGINSRTLEIFESLGFVESIDKEGSRMSEINFWNPDPETGRLIRTGKIPDTIPGLSRFQQTILHQGRVEAHLLEDAAKHSKGAIVPERSMLPESLDVDESLVSDLDAYPITLAVRHLSDDESNPNGYAGDAAGTRSGLFRSSLLSAEEEEALYHQNGAHAERVEVVKAKYLVGCDGAHSWTRRQLGIKMVGDQTTFVWGVLDMIPLTNFPDIRMRCAVHSANAGSIMVIPQERDLVRLYIQLPIQVRPGERADKSQFTPDFILETARKVLHPYTLETEHIEWYTGYHINQRLTNSFGVHNRVFLAGDACHTHSPKAGQGMNTSMQDTWNLCWKLGAVATGIAKHELLQTYSDERQVVAQQLIDFDKKFSKLFSGKPSAADDLDDGVDLKEFKDVFVAGNRFGAGMSINYADSSVVGKDGSKGGIQSKQHLAANLPVGERFYSAQVVNQASATADQLTTRIPFTGAFRLLVFPGDVTKPAAMDRLIKLADYLDGPDSVVSEYTPANLPRWSVVDPITIHCAPRTAVELYDFPQPSIFYPHNYKRIFADEPSYHRGDGKAYETYGISKEEGAIVVVRPDQYTGLVVGLEDTDLLDEYFARILRPAKDGGFPASKVDKVSPPDWSKVAHQEINKTLAVAELGAS</sequence>
<comment type="similarity">
    <text evidence="1">Belongs to the PheA/TfdB FAD monooxygenase family.</text>
</comment>
<keyword evidence="8" id="KW-1185">Reference proteome</keyword>
<dbReference type="CDD" id="cd02979">
    <property type="entry name" value="PHOX_C"/>
    <property type="match status" value="1"/>
</dbReference>
<dbReference type="PANTHER" id="PTHR43004">
    <property type="entry name" value="TRK SYSTEM POTASSIUM UPTAKE PROTEIN"/>
    <property type="match status" value="1"/>
</dbReference>
<dbReference type="STRING" id="578459.A0A0P9IVT0"/>
<dbReference type="EMBL" id="KQ474081">
    <property type="protein sequence ID" value="KPV73832.1"/>
    <property type="molecule type" value="Genomic_DNA"/>
</dbReference>
<dbReference type="SUPFAM" id="SSF51905">
    <property type="entry name" value="FAD/NAD(P)-binding domain"/>
    <property type="match status" value="1"/>
</dbReference>
<dbReference type="Proteomes" id="UP000053890">
    <property type="component" value="Unassembled WGS sequence"/>
</dbReference>
<dbReference type="GO" id="GO:0071949">
    <property type="term" value="F:FAD binding"/>
    <property type="evidence" value="ECO:0007669"/>
    <property type="project" value="InterPro"/>
</dbReference>
<dbReference type="SUPFAM" id="SSF54373">
    <property type="entry name" value="FAD-linked reductases, C-terminal domain"/>
    <property type="match status" value="1"/>
</dbReference>
<protein>
    <recommendedName>
        <fullName evidence="9">Phenol 2-monooxygenase</fullName>
    </recommendedName>
</protein>
<evidence type="ECO:0000256" key="3">
    <source>
        <dbReference type="ARBA" id="ARBA00022827"/>
    </source>
</evidence>
<dbReference type="GO" id="GO:0016709">
    <property type="term" value="F:oxidoreductase activity, acting on paired donors, with incorporation or reduction of molecular oxygen, NAD(P)H as one donor, and incorporation of one atom of oxygen"/>
    <property type="evidence" value="ECO:0007669"/>
    <property type="project" value="UniProtKB-ARBA"/>
</dbReference>
<dbReference type="PANTHER" id="PTHR43004:SF20">
    <property type="entry name" value="2-MONOOXYGENASE, PUTATIVE (AFU_ORTHOLOGUE AFUA_1G13660)-RELATED"/>
    <property type="match status" value="1"/>
</dbReference>
<dbReference type="PRINTS" id="PR00420">
    <property type="entry name" value="RNGMNOXGNASE"/>
</dbReference>
<proteinExistence type="inferred from homology"/>
<evidence type="ECO:0000259" key="6">
    <source>
        <dbReference type="Pfam" id="PF07976"/>
    </source>
</evidence>
<keyword evidence="2" id="KW-0285">Flavoprotein</keyword>
<evidence type="ECO:0000259" key="5">
    <source>
        <dbReference type="Pfam" id="PF01494"/>
    </source>
</evidence>
<dbReference type="GeneID" id="28977751"/>
<dbReference type="RefSeq" id="XP_018269881.1">
    <property type="nucleotide sequence ID" value="XM_018417303.1"/>
</dbReference>
<dbReference type="InterPro" id="IPR038220">
    <property type="entry name" value="PHOX_C_sf"/>
</dbReference>
<keyword evidence="4" id="KW-0560">Oxidoreductase</keyword>
<organism evidence="7 8">
    <name type="scientific">Rhodotorula graminis (strain WP1)</name>
    <dbReference type="NCBI Taxonomy" id="578459"/>
    <lineage>
        <taxon>Eukaryota</taxon>
        <taxon>Fungi</taxon>
        <taxon>Dikarya</taxon>
        <taxon>Basidiomycota</taxon>
        <taxon>Pucciniomycotina</taxon>
        <taxon>Microbotryomycetes</taxon>
        <taxon>Sporidiobolales</taxon>
        <taxon>Sporidiobolaceae</taxon>
        <taxon>Rhodotorula</taxon>
    </lineage>
</organism>
<evidence type="ECO:0000256" key="4">
    <source>
        <dbReference type="ARBA" id="ARBA00023002"/>
    </source>
</evidence>
<dbReference type="InterPro" id="IPR002938">
    <property type="entry name" value="FAD-bd"/>
</dbReference>
<dbReference type="InterPro" id="IPR012941">
    <property type="entry name" value="Phe_hydrox_C_dim_dom"/>
</dbReference>
<dbReference type="Pfam" id="PF07976">
    <property type="entry name" value="Phe_hydrox_dim"/>
    <property type="match status" value="1"/>
</dbReference>
<evidence type="ECO:0008006" key="9">
    <source>
        <dbReference type="Google" id="ProtNLM"/>
    </source>
</evidence>
<evidence type="ECO:0000313" key="7">
    <source>
        <dbReference type="EMBL" id="KPV73832.1"/>
    </source>
</evidence>
<feature type="domain" description="Phenol hydroxylase-like C-terminal dimerisation" evidence="6">
    <location>
        <begin position="471"/>
        <end position="666"/>
    </location>
</feature>
<evidence type="ECO:0000313" key="8">
    <source>
        <dbReference type="Proteomes" id="UP000053890"/>
    </source>
</evidence>